<dbReference type="Gene3D" id="1.20.1250.20">
    <property type="entry name" value="MFS general substrate transporter like domains"/>
    <property type="match status" value="1"/>
</dbReference>
<keyword evidence="2" id="KW-0813">Transport</keyword>
<feature type="transmembrane region" description="Helical" evidence="6">
    <location>
        <begin position="334"/>
        <end position="358"/>
    </location>
</feature>
<proteinExistence type="predicted"/>
<comment type="subcellular location">
    <subcellularLocation>
        <location evidence="1">Cell membrane</location>
        <topology evidence="1">Multi-pass membrane protein</topology>
    </subcellularLocation>
</comment>
<name>A0A398B512_9BACI</name>
<accession>A0A398B512</accession>
<dbReference type="PANTHER" id="PTHR23531:SF1">
    <property type="entry name" value="QUINOLENE RESISTANCE PROTEIN NORA"/>
    <property type="match status" value="1"/>
</dbReference>
<feature type="transmembrane region" description="Helical" evidence="6">
    <location>
        <begin position="301"/>
        <end position="322"/>
    </location>
</feature>
<dbReference type="PROSITE" id="PS50850">
    <property type="entry name" value="MFS"/>
    <property type="match status" value="1"/>
</dbReference>
<dbReference type="InterPro" id="IPR005829">
    <property type="entry name" value="Sugar_transporter_CS"/>
</dbReference>
<feature type="transmembrane region" description="Helical" evidence="6">
    <location>
        <begin position="12"/>
        <end position="37"/>
    </location>
</feature>
<dbReference type="InterPro" id="IPR011701">
    <property type="entry name" value="MFS"/>
</dbReference>
<evidence type="ECO:0000256" key="5">
    <source>
        <dbReference type="ARBA" id="ARBA00023136"/>
    </source>
</evidence>
<feature type="transmembrane region" description="Helical" evidence="6">
    <location>
        <begin position="276"/>
        <end position="295"/>
    </location>
</feature>
<evidence type="ECO:0000259" key="7">
    <source>
        <dbReference type="PROSITE" id="PS50850"/>
    </source>
</evidence>
<evidence type="ECO:0000256" key="6">
    <source>
        <dbReference type="SAM" id="Phobius"/>
    </source>
</evidence>
<dbReference type="InterPro" id="IPR052714">
    <property type="entry name" value="MFS_Exporter"/>
</dbReference>
<feature type="transmembrane region" description="Helical" evidence="6">
    <location>
        <begin position="165"/>
        <end position="192"/>
    </location>
</feature>
<keyword evidence="4 6" id="KW-1133">Transmembrane helix</keyword>
<dbReference type="InterPro" id="IPR036259">
    <property type="entry name" value="MFS_trans_sf"/>
</dbReference>
<dbReference type="SUPFAM" id="SSF103473">
    <property type="entry name" value="MFS general substrate transporter"/>
    <property type="match status" value="1"/>
</dbReference>
<feature type="transmembrane region" description="Helical" evidence="6">
    <location>
        <begin position="213"/>
        <end position="237"/>
    </location>
</feature>
<dbReference type="Pfam" id="PF07690">
    <property type="entry name" value="MFS_1"/>
    <property type="match status" value="1"/>
</dbReference>
<keyword evidence="9" id="KW-1185">Reference proteome</keyword>
<dbReference type="PANTHER" id="PTHR23531">
    <property type="entry name" value="QUINOLENE RESISTANCE PROTEIN NORA"/>
    <property type="match status" value="1"/>
</dbReference>
<protein>
    <submittedName>
        <fullName evidence="8">MFS transporter</fullName>
    </submittedName>
</protein>
<feature type="transmembrane region" description="Helical" evidence="6">
    <location>
        <begin position="79"/>
        <end position="102"/>
    </location>
</feature>
<dbReference type="PROSITE" id="PS00217">
    <property type="entry name" value="SUGAR_TRANSPORT_2"/>
    <property type="match status" value="1"/>
</dbReference>
<evidence type="ECO:0000313" key="9">
    <source>
        <dbReference type="Proteomes" id="UP000266016"/>
    </source>
</evidence>
<sequence length="404" mass="44087">MTSSRPKLWTKDFIIVSSVNFLLTLIFYLLMVTIAAYAVNEYHASTSQAGLVTGIFIIGTLIGRLFIGRIIDSIGRKKTLIIGLAFFILTTFLYFLHYGIAFLLFNRFIHGVTLGMASTAAGTIIAQIIPQTRKGEGIGYFSMSTTLATAIGPFIGLYMSQHTSFQMIFSLCLSLGIISLITAFFVYVPLLERSTKNSEVKGLKLSDFIEPKALPIALVTLAVAFCYSSVLSFINFYAIEINLVNAASFFFVVYAVAVLVSRPFTGRLMDVKGANIVMYPAFVFLGAGLLLLSIATNSITLLLSGALIGLGFGNMQSCTQAIAVKLTEPHRMGLATSTFFIFLDAGLGFGPYVLGFIIPMTGYSNLYIILGIFSLVASTLYFLLHGKKEKMIRSESKSEHRISA</sequence>
<feature type="transmembrane region" description="Helical" evidence="6">
    <location>
        <begin position="243"/>
        <end position="264"/>
    </location>
</feature>
<organism evidence="8 9">
    <name type="scientific">Peribacillus asahii</name>
    <dbReference type="NCBI Taxonomy" id="228899"/>
    <lineage>
        <taxon>Bacteria</taxon>
        <taxon>Bacillati</taxon>
        <taxon>Bacillota</taxon>
        <taxon>Bacilli</taxon>
        <taxon>Bacillales</taxon>
        <taxon>Bacillaceae</taxon>
        <taxon>Peribacillus</taxon>
    </lineage>
</organism>
<evidence type="ECO:0000256" key="3">
    <source>
        <dbReference type="ARBA" id="ARBA00022692"/>
    </source>
</evidence>
<feature type="transmembrane region" description="Helical" evidence="6">
    <location>
        <begin position="108"/>
        <end position="126"/>
    </location>
</feature>
<comment type="caution">
    <text evidence="8">The sequence shown here is derived from an EMBL/GenBank/DDBJ whole genome shotgun (WGS) entry which is preliminary data.</text>
</comment>
<dbReference type="EMBL" id="QWVS01000024">
    <property type="protein sequence ID" value="RID84524.1"/>
    <property type="molecule type" value="Genomic_DNA"/>
</dbReference>
<keyword evidence="3 6" id="KW-0812">Transmembrane</keyword>
<evidence type="ECO:0000256" key="2">
    <source>
        <dbReference type="ARBA" id="ARBA00022448"/>
    </source>
</evidence>
<dbReference type="CDD" id="cd17489">
    <property type="entry name" value="MFS_YfcJ_like"/>
    <property type="match status" value="1"/>
</dbReference>
<evidence type="ECO:0000313" key="8">
    <source>
        <dbReference type="EMBL" id="RID84524.1"/>
    </source>
</evidence>
<dbReference type="InterPro" id="IPR020846">
    <property type="entry name" value="MFS_dom"/>
</dbReference>
<dbReference type="GO" id="GO:0022857">
    <property type="term" value="F:transmembrane transporter activity"/>
    <property type="evidence" value="ECO:0007669"/>
    <property type="project" value="InterPro"/>
</dbReference>
<dbReference type="GO" id="GO:0005886">
    <property type="term" value="C:plasma membrane"/>
    <property type="evidence" value="ECO:0007669"/>
    <property type="project" value="UniProtKB-SubCell"/>
</dbReference>
<feature type="domain" description="Major facilitator superfamily (MFS) profile" evidence="7">
    <location>
        <begin position="13"/>
        <end position="389"/>
    </location>
</feature>
<feature type="transmembrane region" description="Helical" evidence="6">
    <location>
        <begin position="364"/>
        <end position="384"/>
    </location>
</feature>
<keyword evidence="5 6" id="KW-0472">Membrane</keyword>
<reference evidence="8 9" key="1">
    <citation type="submission" date="2018-08" db="EMBL/GenBank/DDBJ databases">
        <title>Bacillus jemisoniae sp. nov., Bacillus chryseoplanitiae sp. nov., Bacillus resnikiae sp. nov., and Bacillus frankliniae sp. nov., isolated from Viking spacecraft and associated surfaces.</title>
        <authorList>
            <person name="Seuylemezian A."/>
            <person name="Vaishampayan P."/>
        </authorList>
    </citation>
    <scope>NUCLEOTIDE SEQUENCE [LARGE SCALE GENOMIC DNA]</scope>
    <source>
        <strain evidence="8 9">MA001</strain>
    </source>
</reference>
<feature type="transmembrane region" description="Helical" evidence="6">
    <location>
        <begin position="49"/>
        <end position="67"/>
    </location>
</feature>
<evidence type="ECO:0000256" key="1">
    <source>
        <dbReference type="ARBA" id="ARBA00004651"/>
    </source>
</evidence>
<dbReference type="RefSeq" id="WP_119117716.1">
    <property type="nucleotide sequence ID" value="NZ_QWVS01000024.1"/>
</dbReference>
<evidence type="ECO:0000256" key="4">
    <source>
        <dbReference type="ARBA" id="ARBA00022989"/>
    </source>
</evidence>
<dbReference type="PROSITE" id="PS00216">
    <property type="entry name" value="SUGAR_TRANSPORT_1"/>
    <property type="match status" value="1"/>
</dbReference>
<feature type="transmembrane region" description="Helical" evidence="6">
    <location>
        <begin position="138"/>
        <end position="159"/>
    </location>
</feature>
<dbReference type="Proteomes" id="UP000266016">
    <property type="component" value="Unassembled WGS sequence"/>
</dbReference>
<gene>
    <name evidence="8" type="ORF">D1953_13450</name>
</gene>
<dbReference type="AlphaFoldDB" id="A0A398B512"/>